<dbReference type="AlphaFoldDB" id="A0A7X4GGV7"/>
<protein>
    <submittedName>
        <fullName evidence="2">DUF4198 domain-containing protein</fullName>
    </submittedName>
</protein>
<sequence length="267" mass="29196">MAVTAFTNPRALKLAALVCIAMPGVGHAHTSYLLPKVFSANTEQMVTVESAFAEKFFRPEVPVDAKDYHVVLPDGSRGEYQSITPLKQLVILEAPLAQDGTYRFTTGVRLGRVGKSALIDGQWRPVHDQVPAGATKVRTSQTETVADVYVSKKKPTRAPVDASIGRLQIRPVTHPSELYLDTPFAVQVLFDGKPLQGQELVLDRGGADYEEALVHRQVTTDAKGGATFRFDRPGVYVLMTRHRAEAPAGSGTDERSYTTSLTFQVEE</sequence>
<gene>
    <name evidence="2" type="ORF">GR702_11390</name>
</gene>
<feature type="chain" id="PRO_5031044352" evidence="1">
    <location>
        <begin position="29"/>
        <end position="267"/>
    </location>
</feature>
<keyword evidence="3" id="KW-1185">Reference proteome</keyword>
<accession>A0A7X4GGV7</accession>
<name>A0A7X4GGV7_9SPHN</name>
<organism evidence="2 3">
    <name type="scientific">Novosphingobium silvae</name>
    <dbReference type="NCBI Taxonomy" id="2692619"/>
    <lineage>
        <taxon>Bacteria</taxon>
        <taxon>Pseudomonadati</taxon>
        <taxon>Pseudomonadota</taxon>
        <taxon>Alphaproteobacteria</taxon>
        <taxon>Sphingomonadales</taxon>
        <taxon>Sphingomonadaceae</taxon>
        <taxon>Novosphingobium</taxon>
    </lineage>
</organism>
<dbReference type="RefSeq" id="WP_160986002.1">
    <property type="nucleotide sequence ID" value="NZ_WVTD01000007.1"/>
</dbReference>
<dbReference type="Pfam" id="PF10670">
    <property type="entry name" value="DUF4198"/>
    <property type="match status" value="1"/>
</dbReference>
<comment type="caution">
    <text evidence="2">The sequence shown here is derived from an EMBL/GenBank/DDBJ whole genome shotgun (WGS) entry which is preliminary data.</text>
</comment>
<dbReference type="Proteomes" id="UP000465810">
    <property type="component" value="Unassembled WGS sequence"/>
</dbReference>
<dbReference type="EMBL" id="WVTD01000007">
    <property type="protein sequence ID" value="MYL98367.1"/>
    <property type="molecule type" value="Genomic_DNA"/>
</dbReference>
<feature type="signal peptide" evidence="1">
    <location>
        <begin position="1"/>
        <end position="28"/>
    </location>
</feature>
<evidence type="ECO:0000313" key="2">
    <source>
        <dbReference type="EMBL" id="MYL98367.1"/>
    </source>
</evidence>
<reference evidence="2 3" key="1">
    <citation type="submission" date="2019-12" db="EMBL/GenBank/DDBJ databases">
        <authorList>
            <person name="Feng G."/>
            <person name="Zhu H."/>
        </authorList>
    </citation>
    <scope>NUCLEOTIDE SEQUENCE [LARGE SCALE GENOMIC DNA]</scope>
    <source>
        <strain evidence="2 3">FGD1</strain>
    </source>
</reference>
<proteinExistence type="predicted"/>
<evidence type="ECO:0000313" key="3">
    <source>
        <dbReference type="Proteomes" id="UP000465810"/>
    </source>
</evidence>
<keyword evidence="1" id="KW-0732">Signal</keyword>
<evidence type="ECO:0000256" key="1">
    <source>
        <dbReference type="SAM" id="SignalP"/>
    </source>
</evidence>
<dbReference type="InterPro" id="IPR019613">
    <property type="entry name" value="DUF4198"/>
</dbReference>